<dbReference type="AlphaFoldDB" id="A0A6M1T6N9"/>
<keyword evidence="1" id="KW-0732">Signal</keyword>
<dbReference type="EMBL" id="JAALLS010000008">
    <property type="protein sequence ID" value="NGP88293.1"/>
    <property type="molecule type" value="Genomic_DNA"/>
</dbReference>
<comment type="caution">
    <text evidence="2">The sequence shown here is derived from an EMBL/GenBank/DDBJ whole genome shotgun (WGS) entry which is preliminary data.</text>
</comment>
<protein>
    <recommendedName>
        <fullName evidence="4">Outer membrane beta-barrel protein</fullName>
    </recommendedName>
</protein>
<evidence type="ECO:0008006" key="4">
    <source>
        <dbReference type="Google" id="ProtNLM"/>
    </source>
</evidence>
<name>A0A6M1T6N9_9BACT</name>
<dbReference type="Proteomes" id="UP000479132">
    <property type="component" value="Unassembled WGS sequence"/>
</dbReference>
<feature type="chain" id="PRO_5026954132" description="Outer membrane beta-barrel protein" evidence="1">
    <location>
        <begin position="20"/>
        <end position="200"/>
    </location>
</feature>
<proteinExistence type="predicted"/>
<feature type="signal peptide" evidence="1">
    <location>
        <begin position="1"/>
        <end position="19"/>
    </location>
</feature>
<dbReference type="RefSeq" id="WP_165267858.1">
    <property type="nucleotide sequence ID" value="NZ_JAALLS010000008.1"/>
</dbReference>
<reference evidence="2 3" key="1">
    <citation type="submission" date="2020-02" db="EMBL/GenBank/DDBJ databases">
        <title>Aliifodinibius halophilus 2W32, complete genome.</title>
        <authorList>
            <person name="Li Y."/>
            <person name="Wu S."/>
        </authorList>
    </citation>
    <scope>NUCLEOTIDE SEQUENCE [LARGE SCALE GENOMIC DNA]</scope>
    <source>
        <strain evidence="2 3">2W32</strain>
    </source>
</reference>
<organism evidence="2 3">
    <name type="scientific">Fodinibius halophilus</name>
    <dbReference type="NCBI Taxonomy" id="1736908"/>
    <lineage>
        <taxon>Bacteria</taxon>
        <taxon>Pseudomonadati</taxon>
        <taxon>Balneolota</taxon>
        <taxon>Balneolia</taxon>
        <taxon>Balneolales</taxon>
        <taxon>Balneolaceae</taxon>
        <taxon>Fodinibius</taxon>
    </lineage>
</organism>
<sequence length="200" mass="22580">MRLLIISIALILVAPNLHAQEHKGSLLSFQQKTTPNFELYGQHHTGLSPWELEASAYNSEISPIEAGAYLSSGYPSYIAISYGLNLAYLYPINSSQLLKAGINVGRFKMNSFDDTVEVGAVLEDEFHESFKPFVEWQWNFSKYISLFAQAGYRFLRTETETVKKILSRYENGLVKSYRVSHNTDFYGSGFELGVGVSLRL</sequence>
<accession>A0A6M1T6N9</accession>
<keyword evidence="3" id="KW-1185">Reference proteome</keyword>
<evidence type="ECO:0000313" key="3">
    <source>
        <dbReference type="Proteomes" id="UP000479132"/>
    </source>
</evidence>
<evidence type="ECO:0000313" key="2">
    <source>
        <dbReference type="EMBL" id="NGP88293.1"/>
    </source>
</evidence>
<evidence type="ECO:0000256" key="1">
    <source>
        <dbReference type="SAM" id="SignalP"/>
    </source>
</evidence>
<gene>
    <name evidence="2" type="ORF">G3569_07990</name>
</gene>